<accession>A0A1I2BEI6</accession>
<dbReference type="RefSeq" id="WP_093924117.1">
    <property type="nucleotide sequence ID" value="NZ_FOMW01000008.1"/>
</dbReference>
<dbReference type="EMBL" id="FOMW01000008">
    <property type="protein sequence ID" value="SFE54612.1"/>
    <property type="molecule type" value="Genomic_DNA"/>
</dbReference>
<sequence>MMAVELIVKGYYYGCADALFERARHFSDLIDATRRISTYHHLPAVPMEEGCTYQTDISVFGLFKCRGYQITVDRISPEARTLDTVEFGDSIRTWRHRLHIGQTRNGAVWTDRISIDAGLMTPVMARYAKYMYQERHKFRQAEVIEARISKACRPLTPELPVFQPAE</sequence>
<evidence type="ECO:0008006" key="3">
    <source>
        <dbReference type="Google" id="ProtNLM"/>
    </source>
</evidence>
<dbReference type="AlphaFoldDB" id="A0A1I2BEI6"/>
<organism evidence="1 2">
    <name type="scientific">Sulfitobacter brevis</name>
    <dbReference type="NCBI Taxonomy" id="74348"/>
    <lineage>
        <taxon>Bacteria</taxon>
        <taxon>Pseudomonadati</taxon>
        <taxon>Pseudomonadota</taxon>
        <taxon>Alphaproteobacteria</taxon>
        <taxon>Rhodobacterales</taxon>
        <taxon>Roseobacteraceae</taxon>
        <taxon>Sulfitobacter</taxon>
    </lineage>
</organism>
<dbReference type="Proteomes" id="UP000198977">
    <property type="component" value="Unassembled WGS sequence"/>
</dbReference>
<dbReference type="OrthoDB" id="7428016at2"/>
<gene>
    <name evidence="1" type="ORF">SAMN04488523_10883</name>
</gene>
<evidence type="ECO:0000313" key="2">
    <source>
        <dbReference type="Proteomes" id="UP000198977"/>
    </source>
</evidence>
<name>A0A1I2BEI6_9RHOB</name>
<proteinExistence type="predicted"/>
<protein>
    <recommendedName>
        <fullName evidence="3">Polyketide cyclase / dehydrase and lipid transport</fullName>
    </recommendedName>
</protein>
<evidence type="ECO:0000313" key="1">
    <source>
        <dbReference type="EMBL" id="SFE54612.1"/>
    </source>
</evidence>
<reference evidence="1 2" key="1">
    <citation type="submission" date="2016-10" db="EMBL/GenBank/DDBJ databases">
        <authorList>
            <person name="de Groot N.N."/>
        </authorList>
    </citation>
    <scope>NUCLEOTIDE SEQUENCE [LARGE SCALE GENOMIC DNA]</scope>
    <source>
        <strain evidence="1 2">DSM 11443</strain>
    </source>
</reference>
<keyword evidence="2" id="KW-1185">Reference proteome</keyword>